<feature type="compositionally biased region" description="Basic residues" evidence="8">
    <location>
        <begin position="65"/>
        <end position="75"/>
    </location>
</feature>
<dbReference type="OMA" id="KEYCFLS"/>
<comment type="similarity">
    <text evidence="2">Belongs to the UDPGP type 1 family.</text>
</comment>
<dbReference type="SUPFAM" id="SSF53448">
    <property type="entry name" value="Nucleotide-diphospho-sugar transferases"/>
    <property type="match status" value="1"/>
</dbReference>
<dbReference type="InterPro" id="IPR029044">
    <property type="entry name" value="Nucleotide-diphossugar_trans"/>
</dbReference>
<feature type="region of interest" description="Disordered" evidence="8">
    <location>
        <begin position="1"/>
        <end position="31"/>
    </location>
</feature>
<dbReference type="eggNOG" id="KOG2638">
    <property type="taxonomic scope" value="Eukaryota"/>
</dbReference>
<proteinExistence type="inferred from homology"/>
<feature type="region of interest" description="Disordered" evidence="8">
    <location>
        <begin position="63"/>
        <end position="86"/>
    </location>
</feature>
<dbReference type="GeneID" id="18795972"/>
<evidence type="ECO:0000256" key="6">
    <source>
        <dbReference type="ARBA" id="ARBA00031959"/>
    </source>
</evidence>
<evidence type="ECO:0000256" key="7">
    <source>
        <dbReference type="ARBA" id="ARBA00048128"/>
    </source>
</evidence>
<dbReference type="RefSeq" id="XP_007311732.1">
    <property type="nucleotide sequence ID" value="XM_007311670.1"/>
</dbReference>
<dbReference type="InterPro" id="IPR016267">
    <property type="entry name" value="UDPGP_trans"/>
</dbReference>
<dbReference type="Proteomes" id="UP000053927">
    <property type="component" value="Unassembled WGS sequence"/>
</dbReference>
<evidence type="ECO:0000313" key="9">
    <source>
        <dbReference type="EMBL" id="EIM79169.1"/>
    </source>
</evidence>
<evidence type="ECO:0000256" key="2">
    <source>
        <dbReference type="ARBA" id="ARBA00010401"/>
    </source>
</evidence>
<accession>R7RVP0</accession>
<evidence type="ECO:0000256" key="3">
    <source>
        <dbReference type="ARBA" id="ARBA00012415"/>
    </source>
</evidence>
<feature type="compositionally biased region" description="Basic and acidic residues" evidence="8">
    <location>
        <begin position="1"/>
        <end position="10"/>
    </location>
</feature>
<reference evidence="10" key="1">
    <citation type="journal article" date="2012" name="Science">
        <title>The Paleozoic origin of enzymatic lignin decomposition reconstructed from 31 fungal genomes.</title>
        <authorList>
            <person name="Floudas D."/>
            <person name="Binder M."/>
            <person name="Riley R."/>
            <person name="Barry K."/>
            <person name="Blanchette R.A."/>
            <person name="Henrissat B."/>
            <person name="Martinez A.T."/>
            <person name="Otillar R."/>
            <person name="Spatafora J.W."/>
            <person name="Yadav J.S."/>
            <person name="Aerts A."/>
            <person name="Benoit I."/>
            <person name="Boyd A."/>
            <person name="Carlson A."/>
            <person name="Copeland A."/>
            <person name="Coutinho P.M."/>
            <person name="de Vries R.P."/>
            <person name="Ferreira P."/>
            <person name="Findley K."/>
            <person name="Foster B."/>
            <person name="Gaskell J."/>
            <person name="Glotzer D."/>
            <person name="Gorecki P."/>
            <person name="Heitman J."/>
            <person name="Hesse C."/>
            <person name="Hori C."/>
            <person name="Igarashi K."/>
            <person name="Jurgens J.A."/>
            <person name="Kallen N."/>
            <person name="Kersten P."/>
            <person name="Kohler A."/>
            <person name="Kuees U."/>
            <person name="Kumar T.K.A."/>
            <person name="Kuo A."/>
            <person name="LaButti K."/>
            <person name="Larrondo L.F."/>
            <person name="Lindquist E."/>
            <person name="Ling A."/>
            <person name="Lombard V."/>
            <person name="Lucas S."/>
            <person name="Lundell T."/>
            <person name="Martin R."/>
            <person name="McLaughlin D.J."/>
            <person name="Morgenstern I."/>
            <person name="Morin E."/>
            <person name="Murat C."/>
            <person name="Nagy L.G."/>
            <person name="Nolan M."/>
            <person name="Ohm R.A."/>
            <person name="Patyshakuliyeva A."/>
            <person name="Rokas A."/>
            <person name="Ruiz-Duenas F.J."/>
            <person name="Sabat G."/>
            <person name="Salamov A."/>
            <person name="Samejima M."/>
            <person name="Schmutz J."/>
            <person name="Slot J.C."/>
            <person name="St John F."/>
            <person name="Stenlid J."/>
            <person name="Sun H."/>
            <person name="Sun S."/>
            <person name="Syed K."/>
            <person name="Tsang A."/>
            <person name="Wiebenga A."/>
            <person name="Young D."/>
            <person name="Pisabarro A."/>
            <person name="Eastwood D.C."/>
            <person name="Martin F."/>
            <person name="Cullen D."/>
            <person name="Grigoriev I.V."/>
            <person name="Hibbett D.S."/>
        </authorList>
    </citation>
    <scope>NUCLEOTIDE SEQUENCE [LARGE SCALE GENOMIC DNA]</scope>
    <source>
        <strain evidence="10">FP-91666</strain>
    </source>
</reference>
<evidence type="ECO:0000256" key="8">
    <source>
        <dbReference type="SAM" id="MobiDB-lite"/>
    </source>
</evidence>
<dbReference type="Gene3D" id="2.160.10.10">
    <property type="entry name" value="Hexapeptide repeat proteins"/>
    <property type="match status" value="1"/>
</dbReference>
<comment type="catalytic activity">
    <reaction evidence="7">
        <text>alpha-D-glucose 1-phosphate + UTP + H(+) = UDP-alpha-D-glucose + diphosphate</text>
        <dbReference type="Rhea" id="RHEA:19889"/>
        <dbReference type="ChEBI" id="CHEBI:15378"/>
        <dbReference type="ChEBI" id="CHEBI:33019"/>
        <dbReference type="ChEBI" id="CHEBI:46398"/>
        <dbReference type="ChEBI" id="CHEBI:58601"/>
        <dbReference type="ChEBI" id="CHEBI:58885"/>
        <dbReference type="EC" id="2.7.7.9"/>
    </reaction>
</comment>
<keyword evidence="10" id="KW-1185">Reference proteome</keyword>
<dbReference type="Pfam" id="PF01704">
    <property type="entry name" value="UDPGP"/>
    <property type="match status" value="1"/>
</dbReference>
<dbReference type="Gene3D" id="3.90.550.10">
    <property type="entry name" value="Spore Coat Polysaccharide Biosynthesis Protein SpsA, Chain A"/>
    <property type="match status" value="1"/>
</dbReference>
<dbReference type="InterPro" id="IPR002618">
    <property type="entry name" value="UDPGP_fam"/>
</dbReference>
<evidence type="ECO:0000256" key="5">
    <source>
        <dbReference type="ARBA" id="ARBA00022695"/>
    </source>
</evidence>
<dbReference type="EC" id="2.7.7.9" evidence="3"/>
<protein>
    <recommendedName>
        <fullName evidence="3">UTP--glucose-1-phosphate uridylyltransferase</fullName>
        <ecNumber evidence="3">2.7.7.9</ecNumber>
    </recommendedName>
    <alternativeName>
        <fullName evidence="6">UDP-glucose pyrophosphorylase</fullName>
    </alternativeName>
</protein>
<dbReference type="KEGG" id="shs:STEHIDRAFT_116737"/>
<dbReference type="OrthoDB" id="932129at2759"/>
<gene>
    <name evidence="9" type="ORF">STEHIDRAFT_116737</name>
</gene>
<dbReference type="GO" id="GO:0003983">
    <property type="term" value="F:UTP:glucose-1-phosphate uridylyltransferase activity"/>
    <property type="evidence" value="ECO:0007669"/>
    <property type="project" value="UniProtKB-EC"/>
</dbReference>
<dbReference type="CDD" id="cd00897">
    <property type="entry name" value="UGPase_euk"/>
    <property type="match status" value="1"/>
</dbReference>
<evidence type="ECO:0000256" key="1">
    <source>
        <dbReference type="ARBA" id="ARBA00003449"/>
    </source>
</evidence>
<evidence type="ECO:0000256" key="4">
    <source>
        <dbReference type="ARBA" id="ARBA00022679"/>
    </source>
</evidence>
<sequence>MHASVLERRTTATTTSSDRDGGGGLGLVGRPSICSRIEEEREDGISPSDLLRARWAKLAGELYKKRSHRPPRHQPKPPPILSTTTTKPYHSPAMANLMPRSDSFNARVRGSSHIDFKTATTGVVAKAMRNELSRLVSTVEDPQTKKAFDTEMQSFFFLFTRYLAERAQNAPLDWDRIKSPGEDQIVPYSTLTAPENTSNLNKLAVLKVNGGLGTSMGMTGAKSALEVKDDMTFLDLTVRQIEHLNTTHRVDVPLILMTSFNTHEDTLRIIKKYANQQLRITTFNQSRYPRIFKETLLPCPKSANDDKKHWYPPGHGDLYNALLHSGVLDQLISEGKEYLFVSNSDNLGAVVDQNILQHMIDSQAEFIMEVTDKTKADVKGGTLVDYEGSIRLLEVAQVPSEHIEDFKSVRKFKIFNTNNIWINLKALKNIMANEQMELDIIINPKTNDDGEAVVQLETAAGAGIKHFKNAHGVNVPRSRFLPVKSCSDLLLIKSDIYSLQHGQLIINEQRMFESTPVIKLGDHFKKIQQFQKRFKKIPKIVELDHLTVTGDVYFGRNVTLRGTVIVVANEGQRIDIPDGCILENRLLSGNLNMIDL</sequence>
<comment type="function">
    <text evidence="1">Plays a central role as a glucosyl donor in cellular metabolic pathways.</text>
</comment>
<dbReference type="AlphaFoldDB" id="R7RVP0"/>
<dbReference type="FunFam" id="3.90.550.10:FF:000002">
    <property type="entry name" value="UTP--glucose-1-phosphate uridylyltransferase"/>
    <property type="match status" value="1"/>
</dbReference>
<name>R7RVP0_STEHR</name>
<keyword evidence="5 9" id="KW-0548">Nucleotidyltransferase</keyword>
<evidence type="ECO:0000313" key="10">
    <source>
        <dbReference type="Proteomes" id="UP000053927"/>
    </source>
</evidence>
<dbReference type="EMBL" id="JH687408">
    <property type="protein sequence ID" value="EIM79169.1"/>
    <property type="molecule type" value="Genomic_DNA"/>
</dbReference>
<dbReference type="FunFam" id="2.160.10.10:FF:000001">
    <property type="entry name" value="UTP--glucose-1-phosphate uridylyltransferase"/>
    <property type="match status" value="1"/>
</dbReference>
<keyword evidence="4 9" id="KW-0808">Transferase</keyword>
<organism evidence="9 10">
    <name type="scientific">Stereum hirsutum (strain FP-91666)</name>
    <name type="common">White-rot fungus</name>
    <dbReference type="NCBI Taxonomy" id="721885"/>
    <lineage>
        <taxon>Eukaryota</taxon>
        <taxon>Fungi</taxon>
        <taxon>Dikarya</taxon>
        <taxon>Basidiomycota</taxon>
        <taxon>Agaricomycotina</taxon>
        <taxon>Agaricomycetes</taxon>
        <taxon>Russulales</taxon>
        <taxon>Stereaceae</taxon>
        <taxon>Stereum</taxon>
    </lineage>
</organism>
<dbReference type="SMR" id="R7RVP0"/>
<dbReference type="PANTHER" id="PTHR43511">
    <property type="match status" value="1"/>
</dbReference>
<dbReference type="GO" id="GO:0006011">
    <property type="term" value="P:UDP-alpha-D-glucose metabolic process"/>
    <property type="evidence" value="ECO:0007669"/>
    <property type="project" value="InterPro"/>
</dbReference>